<dbReference type="PANTHER" id="PTHR37531:SF1">
    <property type="entry name" value="HEME EXPORTER PROTEIN D"/>
    <property type="match status" value="1"/>
</dbReference>
<evidence type="ECO:0000256" key="10">
    <source>
        <dbReference type="ARBA" id="ARBA00022989"/>
    </source>
</evidence>
<dbReference type="RefSeq" id="WP_015280293.1">
    <property type="nucleotide sequence ID" value="NC_019940.1"/>
</dbReference>
<evidence type="ECO:0000256" key="12">
    <source>
        <dbReference type="RuleBase" id="RU363101"/>
    </source>
</evidence>
<evidence type="ECO:0000256" key="4">
    <source>
        <dbReference type="ARBA" id="ARBA00016461"/>
    </source>
</evidence>
<dbReference type="HOGENOM" id="CLU_180892_1_2_6"/>
<dbReference type="NCBIfam" id="TIGR03141">
    <property type="entry name" value="cytochro_ccmD"/>
    <property type="match status" value="1"/>
</dbReference>
<dbReference type="GO" id="GO:0015886">
    <property type="term" value="P:heme transport"/>
    <property type="evidence" value="ECO:0007669"/>
    <property type="project" value="InterPro"/>
</dbReference>
<dbReference type="GO" id="GO:0005886">
    <property type="term" value="C:plasma membrane"/>
    <property type="evidence" value="ECO:0007669"/>
    <property type="project" value="UniProtKB-SubCell"/>
</dbReference>
<keyword evidence="5 12" id="KW-0813">Transport</keyword>
<comment type="function">
    <text evidence="1 12">Required for the export of heme to the periplasm for the biogenesis of c-type cytochromes.</text>
</comment>
<dbReference type="eggNOG" id="COG3114">
    <property type="taxonomic scope" value="Bacteria"/>
</dbReference>
<evidence type="ECO:0000256" key="3">
    <source>
        <dbReference type="ARBA" id="ARBA00008741"/>
    </source>
</evidence>
<comment type="similarity">
    <text evidence="3 12">Belongs to the CcmD/CycX/HelD family.</text>
</comment>
<protein>
    <recommendedName>
        <fullName evidence="4 12">Heme exporter protein D</fullName>
    </recommendedName>
</protein>
<comment type="subcellular location">
    <subcellularLocation>
        <location evidence="2 12">Cell inner membrane</location>
        <topology evidence="2 12">Single-pass membrane protein</topology>
    </subcellularLocation>
</comment>
<evidence type="ECO:0000256" key="7">
    <source>
        <dbReference type="ARBA" id="ARBA00022519"/>
    </source>
</evidence>
<evidence type="ECO:0000313" key="14">
    <source>
        <dbReference type="Proteomes" id="UP000010816"/>
    </source>
</evidence>
<dbReference type="EMBL" id="CP003051">
    <property type="protein sequence ID" value="AGA90149.1"/>
    <property type="molecule type" value="Genomic_DNA"/>
</dbReference>
<sequence length="55" mass="6230">MKEFLAQGGYAFYIWGAYGMTALLLAIEVVVLARRRRTILARLGRLVRMRGNKAS</sequence>
<evidence type="ECO:0000313" key="13">
    <source>
        <dbReference type="EMBL" id="AGA90149.1"/>
    </source>
</evidence>
<evidence type="ECO:0000256" key="11">
    <source>
        <dbReference type="ARBA" id="ARBA00023136"/>
    </source>
</evidence>
<dbReference type="GO" id="GO:0017004">
    <property type="term" value="P:cytochrome complex assembly"/>
    <property type="evidence" value="ECO:0007669"/>
    <property type="project" value="UniProtKB-KW"/>
</dbReference>
<evidence type="ECO:0000256" key="6">
    <source>
        <dbReference type="ARBA" id="ARBA00022475"/>
    </source>
</evidence>
<keyword evidence="7 12" id="KW-0997">Cell inner membrane</keyword>
<keyword evidence="10 12" id="KW-1133">Transmembrane helix</keyword>
<dbReference type="InterPro" id="IPR007078">
    <property type="entry name" value="Haem_export_protD_CcmD"/>
</dbReference>
<evidence type="ECO:0000256" key="5">
    <source>
        <dbReference type="ARBA" id="ARBA00022448"/>
    </source>
</evidence>
<keyword evidence="6 12" id="KW-1003">Cell membrane</keyword>
<proteinExistence type="inferred from homology"/>
<accession>L0GXX1</accession>
<dbReference type="STRING" id="765912.Thimo_1355"/>
<dbReference type="KEGG" id="tmb:Thimo_1355"/>
<feature type="transmembrane region" description="Helical" evidence="12">
    <location>
        <begin position="12"/>
        <end position="33"/>
    </location>
</feature>
<keyword evidence="9 12" id="KW-0201">Cytochrome c-type biogenesis</keyword>
<evidence type="ECO:0000256" key="8">
    <source>
        <dbReference type="ARBA" id="ARBA00022692"/>
    </source>
</evidence>
<reference evidence="13 14" key="1">
    <citation type="submission" date="2011-09" db="EMBL/GenBank/DDBJ databases">
        <title>Complete sequence of chromosome of Thioflavicoccus mobilis 8321.</title>
        <authorList>
            <consortium name="US DOE Joint Genome Institute"/>
            <person name="Lucas S."/>
            <person name="Han J."/>
            <person name="Lapidus A."/>
            <person name="Cheng J.-F."/>
            <person name="Goodwin L."/>
            <person name="Pitluck S."/>
            <person name="Peters L."/>
            <person name="Ovchinnikova G."/>
            <person name="Lu M."/>
            <person name="Detter J.C."/>
            <person name="Han C."/>
            <person name="Tapia R."/>
            <person name="Land M."/>
            <person name="Hauser L."/>
            <person name="Kyrpides N."/>
            <person name="Ivanova N."/>
            <person name="Pagani I."/>
            <person name="Vogl K."/>
            <person name="Liu Z."/>
            <person name="Imhoff J."/>
            <person name="Thiel V."/>
            <person name="Frigaard N.-U."/>
            <person name="Bryant D."/>
            <person name="Woyke T."/>
        </authorList>
    </citation>
    <scope>NUCLEOTIDE SEQUENCE [LARGE SCALE GENOMIC DNA]</scope>
    <source>
        <strain evidence="13 14">8321</strain>
    </source>
</reference>
<evidence type="ECO:0000256" key="2">
    <source>
        <dbReference type="ARBA" id="ARBA00004377"/>
    </source>
</evidence>
<dbReference type="AlphaFoldDB" id="L0GXX1"/>
<dbReference type="Proteomes" id="UP000010816">
    <property type="component" value="Chromosome"/>
</dbReference>
<name>L0GXX1_9GAMM</name>
<evidence type="ECO:0000256" key="9">
    <source>
        <dbReference type="ARBA" id="ARBA00022748"/>
    </source>
</evidence>
<gene>
    <name evidence="13" type="ORF">Thimo_1355</name>
</gene>
<evidence type="ECO:0000256" key="1">
    <source>
        <dbReference type="ARBA" id="ARBA00002442"/>
    </source>
</evidence>
<keyword evidence="14" id="KW-1185">Reference proteome</keyword>
<keyword evidence="8 12" id="KW-0812">Transmembrane</keyword>
<dbReference type="GO" id="GO:1903607">
    <property type="term" value="P:cytochrome c biosynthetic process"/>
    <property type="evidence" value="ECO:0007669"/>
    <property type="project" value="TreeGrafter"/>
</dbReference>
<keyword evidence="11 12" id="KW-0472">Membrane</keyword>
<dbReference type="Pfam" id="PF04995">
    <property type="entry name" value="CcmD"/>
    <property type="match status" value="1"/>
</dbReference>
<dbReference type="PANTHER" id="PTHR37531">
    <property type="entry name" value="HEME EXPORTER PROTEIN D"/>
    <property type="match status" value="1"/>
</dbReference>
<dbReference type="InterPro" id="IPR052075">
    <property type="entry name" value="Heme_exporter_D"/>
</dbReference>
<organism evidence="13 14">
    <name type="scientific">Thioflavicoccus mobilis 8321</name>
    <dbReference type="NCBI Taxonomy" id="765912"/>
    <lineage>
        <taxon>Bacteria</taxon>
        <taxon>Pseudomonadati</taxon>
        <taxon>Pseudomonadota</taxon>
        <taxon>Gammaproteobacteria</taxon>
        <taxon>Chromatiales</taxon>
        <taxon>Chromatiaceae</taxon>
        <taxon>Thioflavicoccus</taxon>
    </lineage>
</organism>